<dbReference type="GO" id="GO:0020037">
    <property type="term" value="F:heme binding"/>
    <property type="evidence" value="ECO:0007669"/>
    <property type="project" value="InterPro"/>
</dbReference>
<dbReference type="PROSITE" id="PS51402">
    <property type="entry name" value="CATALASE_3"/>
    <property type="match status" value="1"/>
</dbReference>
<dbReference type="VEuPathDB" id="FungiDB:F503_05855"/>
<dbReference type="EMBL" id="KE148146">
    <property type="protein sequence ID" value="EPE10760.1"/>
    <property type="molecule type" value="Genomic_DNA"/>
</dbReference>
<dbReference type="AlphaFoldDB" id="S3DB46"/>
<dbReference type="GO" id="GO:0042542">
    <property type="term" value="P:response to hydrogen peroxide"/>
    <property type="evidence" value="ECO:0007669"/>
    <property type="project" value="TreeGrafter"/>
</dbReference>
<dbReference type="Proteomes" id="UP000016923">
    <property type="component" value="Unassembled WGS sequence"/>
</dbReference>
<dbReference type="InterPro" id="IPR018028">
    <property type="entry name" value="Catalase"/>
</dbReference>
<reference evidence="2 3" key="1">
    <citation type="journal article" date="2013" name="BMC Genomics">
        <title>The genome and transcriptome of the pine saprophyte Ophiostoma piceae, and a comparison with the bark beetle-associated pine pathogen Grosmannia clavigera.</title>
        <authorList>
            <person name="Haridas S."/>
            <person name="Wang Y."/>
            <person name="Lim L."/>
            <person name="Massoumi Alamouti S."/>
            <person name="Jackman S."/>
            <person name="Docking R."/>
            <person name="Robertson G."/>
            <person name="Birol I."/>
            <person name="Bohlmann J."/>
            <person name="Breuil C."/>
        </authorList>
    </citation>
    <scope>NUCLEOTIDE SEQUENCE [LARGE SCALE GENOMIC DNA]</scope>
    <source>
        <strain evidence="2 3">UAMH 11346</strain>
    </source>
</reference>
<dbReference type="InterPro" id="IPR011614">
    <property type="entry name" value="Catalase_core"/>
</dbReference>
<proteinExistence type="predicted"/>
<dbReference type="CDD" id="cd08153">
    <property type="entry name" value="srpA_like"/>
    <property type="match status" value="1"/>
</dbReference>
<feature type="domain" description="Catalase core" evidence="1">
    <location>
        <begin position="1"/>
        <end position="326"/>
    </location>
</feature>
<gene>
    <name evidence="2" type="ORF">F503_05855</name>
</gene>
<dbReference type="STRING" id="1262450.S3DB46"/>
<dbReference type="Gene3D" id="1.20.1280.120">
    <property type="match status" value="1"/>
</dbReference>
<dbReference type="GO" id="GO:0005739">
    <property type="term" value="C:mitochondrion"/>
    <property type="evidence" value="ECO:0007669"/>
    <property type="project" value="TreeGrafter"/>
</dbReference>
<dbReference type="PANTHER" id="PTHR11465">
    <property type="entry name" value="CATALASE"/>
    <property type="match status" value="1"/>
</dbReference>
<dbReference type="InterPro" id="IPR024168">
    <property type="entry name" value="Catalase_SrpA-type_pred"/>
</dbReference>
<dbReference type="InterPro" id="IPR020835">
    <property type="entry name" value="Catalase_sf"/>
</dbReference>
<dbReference type="HOGENOM" id="CLU_045961_0_0_1"/>
<dbReference type="PANTHER" id="PTHR11465:SF62">
    <property type="entry name" value="CATALASE T"/>
    <property type="match status" value="1"/>
</dbReference>
<keyword evidence="3" id="KW-1185">Reference proteome</keyword>
<dbReference type="SMART" id="SM01060">
    <property type="entry name" value="Catalase"/>
    <property type="match status" value="1"/>
</dbReference>
<dbReference type="OMA" id="KINHTKG"/>
<organism evidence="2 3">
    <name type="scientific">Ophiostoma piceae (strain UAMH 11346)</name>
    <name type="common">Sap stain fungus</name>
    <dbReference type="NCBI Taxonomy" id="1262450"/>
    <lineage>
        <taxon>Eukaryota</taxon>
        <taxon>Fungi</taxon>
        <taxon>Dikarya</taxon>
        <taxon>Ascomycota</taxon>
        <taxon>Pezizomycotina</taxon>
        <taxon>Sordariomycetes</taxon>
        <taxon>Sordariomycetidae</taxon>
        <taxon>Ophiostomatales</taxon>
        <taxon>Ophiostomataceae</taxon>
        <taxon>Ophiostoma</taxon>
    </lineage>
</organism>
<dbReference type="Gene3D" id="2.40.180.10">
    <property type="entry name" value="Catalase core domain"/>
    <property type="match status" value="1"/>
</dbReference>
<dbReference type="SUPFAM" id="SSF56634">
    <property type="entry name" value="Heme-dependent catalase-like"/>
    <property type="match status" value="1"/>
</dbReference>
<dbReference type="GO" id="GO:0005777">
    <property type="term" value="C:peroxisome"/>
    <property type="evidence" value="ECO:0007669"/>
    <property type="project" value="TreeGrafter"/>
</dbReference>
<dbReference type="OrthoDB" id="2379805at2759"/>
<protein>
    <submittedName>
        <fullName evidence="2">Catalase domain containing protein</fullName>
    </submittedName>
</protein>
<evidence type="ECO:0000259" key="1">
    <source>
        <dbReference type="SMART" id="SM01060"/>
    </source>
</evidence>
<dbReference type="GO" id="GO:0042744">
    <property type="term" value="P:hydrogen peroxide catabolic process"/>
    <property type="evidence" value="ECO:0007669"/>
    <property type="project" value="TreeGrafter"/>
</dbReference>
<evidence type="ECO:0000313" key="3">
    <source>
        <dbReference type="Proteomes" id="UP000016923"/>
    </source>
</evidence>
<dbReference type="PIRSF" id="PIRSF000296">
    <property type="entry name" value="SrpA"/>
    <property type="match status" value="1"/>
</dbReference>
<accession>S3DB46</accession>
<evidence type="ECO:0000313" key="2">
    <source>
        <dbReference type="EMBL" id="EPE10760.1"/>
    </source>
</evidence>
<sequence length="326" mass="34833">MPLPEDTHVVETGKEIVGVLKGIFGPHPGFRPAHAKGLLAKGTFTPTPAAAALSKAPHFNNPSTPIVARFSSSTGIPQLPDTDANGNPRGFALRFVLAETPIRKHTDIVAHSAPFFPAATPDETIAFFKAVAGAGTNPEGLGAHIAAHPAAQAFVGVPKPTPSAFSREAFYGLNAFKFISAEGKETFVRYRFLPVEGLDHLDDETAKTQEPNFLFDGVRKQLGGAGSKAKKPIQYRLVVQVAKDGDVTDDNTAHWPEEGPDAREFVELGLVSLDTLEADDATDAAQQKYIIFDPVPRVDGIEPSADPLLDLRAAIYLLSGKERRAA</sequence>
<dbReference type="Pfam" id="PF00199">
    <property type="entry name" value="Catalase"/>
    <property type="match status" value="1"/>
</dbReference>
<dbReference type="GO" id="GO:0004096">
    <property type="term" value="F:catalase activity"/>
    <property type="evidence" value="ECO:0007669"/>
    <property type="project" value="InterPro"/>
</dbReference>
<name>S3DB46_OPHP1</name>
<dbReference type="eggNOG" id="KOG0047">
    <property type="taxonomic scope" value="Eukaryota"/>
</dbReference>